<protein>
    <recommendedName>
        <fullName evidence="3">BIG2 domain-containing protein</fullName>
    </recommendedName>
</protein>
<dbReference type="Proteomes" id="UP000265419">
    <property type="component" value="Unassembled WGS sequence"/>
</dbReference>
<gene>
    <name evidence="1" type="ORF">DWB68_14725</name>
</gene>
<proteinExistence type="predicted"/>
<dbReference type="Gene3D" id="2.60.40.1080">
    <property type="match status" value="1"/>
</dbReference>
<name>A0A399J947_9MICC</name>
<sequence length="130" mass="13298">MKGKGDTVSVAGLRPGTTWLTVRATPGAASTWIKITVTPAKVTSISTSVPSVKLVKGARFTVHMKAVPTGVTGVKDAFSGANTKLVRLSVRGSSVTLTGLKPGTTTLTVKAKPGSAQKKIKIVVKAATAR</sequence>
<accession>A0A399J947</accession>
<organism evidence="1 2">
    <name type="scientific">Galactobacter valiniphilus</name>
    <dbReference type="NCBI Taxonomy" id="2676122"/>
    <lineage>
        <taxon>Bacteria</taxon>
        <taxon>Bacillati</taxon>
        <taxon>Actinomycetota</taxon>
        <taxon>Actinomycetes</taxon>
        <taxon>Micrococcales</taxon>
        <taxon>Micrococcaceae</taxon>
        <taxon>Galactobacter</taxon>
    </lineage>
</organism>
<dbReference type="EMBL" id="QQXK01000039">
    <property type="protein sequence ID" value="RII41047.1"/>
    <property type="molecule type" value="Genomic_DNA"/>
</dbReference>
<reference evidence="1 2" key="1">
    <citation type="submission" date="2018-07" db="EMBL/GenBank/DDBJ databases">
        <title>Arthrobacter sp. nov., isolated from raw cow's milk with high bacterial count.</title>
        <authorList>
            <person name="Hahne J."/>
            <person name="Isele D."/>
            <person name="Lipski A."/>
        </authorList>
    </citation>
    <scope>NUCLEOTIDE SEQUENCE [LARGE SCALE GENOMIC DNA]</scope>
    <source>
        <strain evidence="1 2">JZ R-35</strain>
    </source>
</reference>
<evidence type="ECO:0000313" key="1">
    <source>
        <dbReference type="EMBL" id="RII41047.1"/>
    </source>
</evidence>
<comment type="caution">
    <text evidence="1">The sequence shown here is derived from an EMBL/GenBank/DDBJ whole genome shotgun (WGS) entry which is preliminary data.</text>
</comment>
<keyword evidence="2" id="KW-1185">Reference proteome</keyword>
<evidence type="ECO:0000313" key="2">
    <source>
        <dbReference type="Proteomes" id="UP000265419"/>
    </source>
</evidence>
<dbReference type="AlphaFoldDB" id="A0A399J947"/>
<evidence type="ECO:0008006" key="3">
    <source>
        <dbReference type="Google" id="ProtNLM"/>
    </source>
</evidence>